<dbReference type="RefSeq" id="WP_395419038.1">
    <property type="nucleotide sequence ID" value="NZ_JBIPKE010000020.1"/>
</dbReference>
<reference evidence="2 3" key="1">
    <citation type="journal article" date="2013" name="Int. J. Syst. Evol. Microbiol.">
        <title>Marinoscillum luteum sp. nov., isolated from marine sediment.</title>
        <authorList>
            <person name="Cha I.T."/>
            <person name="Park S.J."/>
            <person name="Kim S.J."/>
            <person name="Kim J.G."/>
            <person name="Jung M.Y."/>
            <person name="Shin K.S."/>
            <person name="Kwon K.K."/>
            <person name="Yang S.H."/>
            <person name="Seo Y.S."/>
            <person name="Rhee S.K."/>
        </authorList>
    </citation>
    <scope>NUCLEOTIDE SEQUENCE [LARGE SCALE GENOMIC DNA]</scope>
    <source>
        <strain evidence="2 3">KCTC 23939</strain>
    </source>
</reference>
<keyword evidence="3" id="KW-1185">Reference proteome</keyword>
<dbReference type="EMBL" id="JBIPKE010000020">
    <property type="protein sequence ID" value="MFH6985621.1"/>
    <property type="molecule type" value="Genomic_DNA"/>
</dbReference>
<evidence type="ECO:0000313" key="2">
    <source>
        <dbReference type="EMBL" id="MFH6985621.1"/>
    </source>
</evidence>
<dbReference type="SUPFAM" id="SSF46565">
    <property type="entry name" value="Chaperone J-domain"/>
    <property type="match status" value="1"/>
</dbReference>
<evidence type="ECO:0000313" key="3">
    <source>
        <dbReference type="Proteomes" id="UP001610063"/>
    </source>
</evidence>
<name>A0ABW7NDI0_9BACT</name>
<dbReference type="Proteomes" id="UP001610063">
    <property type="component" value="Unassembled WGS sequence"/>
</dbReference>
<evidence type="ECO:0008006" key="4">
    <source>
        <dbReference type="Google" id="ProtNLM"/>
    </source>
</evidence>
<evidence type="ECO:0000256" key="1">
    <source>
        <dbReference type="SAM" id="Coils"/>
    </source>
</evidence>
<protein>
    <recommendedName>
        <fullName evidence="4">J domain-containing protein</fullName>
    </recommendedName>
</protein>
<proteinExistence type="predicted"/>
<comment type="caution">
    <text evidence="2">The sequence shown here is derived from an EMBL/GenBank/DDBJ whole genome shotgun (WGS) entry which is preliminary data.</text>
</comment>
<gene>
    <name evidence="2" type="ORF">ACHKAR_19370</name>
</gene>
<organism evidence="2 3">
    <name type="scientific">Marinoscillum luteum</name>
    <dbReference type="NCBI Taxonomy" id="861051"/>
    <lineage>
        <taxon>Bacteria</taxon>
        <taxon>Pseudomonadati</taxon>
        <taxon>Bacteroidota</taxon>
        <taxon>Cytophagia</taxon>
        <taxon>Cytophagales</taxon>
        <taxon>Reichenbachiellaceae</taxon>
        <taxon>Marinoscillum</taxon>
    </lineage>
</organism>
<dbReference type="InterPro" id="IPR036869">
    <property type="entry name" value="J_dom_sf"/>
</dbReference>
<feature type="coiled-coil region" evidence="1">
    <location>
        <begin position="11"/>
        <end position="45"/>
    </location>
</feature>
<sequence>MTKKSELFVSNHVSNERLSELKAQIDALRAELEQIRQSTHAFEAQLRAHLINELIEEQELAVLYKQQKLAKKEQRLAQKRRGKNYVAPEGLKPVVRNNKRVHNESDQKEMKRIYREAMMHVHPDKFSMDDQKMEVATDVTARLISIYQSGDLAALRAYHAHIFSDQELVSMMAPAAASVQPTAPAYDYLEQEKLNVEQELARAKNRQTYRVLTTYDDPMTFLEELKAYYDDRIAKLRRRTRS</sequence>
<accession>A0ABW7NDI0</accession>
<keyword evidence="1" id="KW-0175">Coiled coil</keyword>